<dbReference type="PANTHER" id="PTHR45348">
    <property type="entry name" value="HYPOTHETICAL OXIDOREDUCTASE (EUROFUNG)"/>
    <property type="match status" value="1"/>
</dbReference>
<keyword evidence="2" id="KW-0560">Oxidoreductase</keyword>
<dbReference type="Pfam" id="PF08240">
    <property type="entry name" value="ADH_N"/>
    <property type="match status" value="1"/>
</dbReference>
<name>A0A423WPF2_CYTCH</name>
<comment type="caution">
    <text evidence="4">The sequence shown here is derived from an EMBL/GenBank/DDBJ whole genome shotgun (WGS) entry which is preliminary data.</text>
</comment>
<dbReference type="InterPro" id="IPR011032">
    <property type="entry name" value="GroES-like_sf"/>
</dbReference>
<dbReference type="GO" id="GO:0016651">
    <property type="term" value="F:oxidoreductase activity, acting on NAD(P)H"/>
    <property type="evidence" value="ECO:0007669"/>
    <property type="project" value="InterPro"/>
</dbReference>
<dbReference type="SUPFAM" id="SSF50129">
    <property type="entry name" value="GroES-like"/>
    <property type="match status" value="1"/>
</dbReference>
<dbReference type="SMART" id="SM00829">
    <property type="entry name" value="PKS_ER"/>
    <property type="match status" value="1"/>
</dbReference>
<dbReference type="PANTHER" id="PTHR45348:SF2">
    <property type="entry name" value="ZINC-TYPE ALCOHOL DEHYDROGENASE-LIKE PROTEIN C2E1P3.01"/>
    <property type="match status" value="1"/>
</dbReference>
<dbReference type="Pfam" id="PF00107">
    <property type="entry name" value="ADH_zinc_N"/>
    <property type="match status" value="1"/>
</dbReference>
<accession>A0A423WPF2</accession>
<comment type="similarity">
    <text evidence="1">Belongs to the zinc-containing alcohol dehydrogenase family.</text>
</comment>
<sequence length="337" mass="35197">MPSNTAAYLTATGAPLQVKEAPYPEPNESEIVIKTGAVAINPTDFSQQMMGPDVFKWLKYPAILGYDVAGQVEATGSAVTKFEVGDRVAGLTNAGGFQEHAILSEHMAFAIPDFIAYETAAIIPMGVSVATKALFHKDYLALDLPSVSSTPKGQTVLVWGGSTSVGSNAIQLAVAAGYEVITTASPHNFDYCKGLGASHVLDYNSPTVKDELMAALKGKTTAGAIANGGVVPSTFPGIVEACAAVVLSTGGKRVLPLTMVRNFLVPEGVEAKFVQELRQDAELASTVFHGFLPKALSDGTYTVAPEAEVVGKGLEAIQVAMDTLMKGVSAKKIVVTF</sequence>
<gene>
    <name evidence="4" type="ORF">VSDG_00649</name>
</gene>
<protein>
    <recommendedName>
        <fullName evidence="3">Enoyl reductase (ER) domain-containing protein</fullName>
    </recommendedName>
</protein>
<evidence type="ECO:0000259" key="3">
    <source>
        <dbReference type="SMART" id="SM00829"/>
    </source>
</evidence>
<dbReference type="SUPFAM" id="SSF51735">
    <property type="entry name" value="NAD(P)-binding Rossmann-fold domains"/>
    <property type="match status" value="1"/>
</dbReference>
<dbReference type="InterPro" id="IPR013149">
    <property type="entry name" value="ADH-like_C"/>
</dbReference>
<proteinExistence type="inferred from homology"/>
<dbReference type="InterPro" id="IPR020843">
    <property type="entry name" value="ER"/>
</dbReference>
<dbReference type="InterPro" id="IPR036291">
    <property type="entry name" value="NAD(P)-bd_dom_sf"/>
</dbReference>
<keyword evidence="5" id="KW-1185">Reference proteome</keyword>
<evidence type="ECO:0000256" key="1">
    <source>
        <dbReference type="ARBA" id="ARBA00008072"/>
    </source>
</evidence>
<dbReference type="Proteomes" id="UP000284375">
    <property type="component" value="Unassembled WGS sequence"/>
</dbReference>
<feature type="domain" description="Enoyl reductase (ER)" evidence="3">
    <location>
        <begin position="13"/>
        <end position="335"/>
    </location>
</feature>
<dbReference type="Gene3D" id="3.90.180.10">
    <property type="entry name" value="Medium-chain alcohol dehydrogenases, catalytic domain"/>
    <property type="match status" value="1"/>
</dbReference>
<dbReference type="InterPro" id="IPR047122">
    <property type="entry name" value="Trans-enoyl_RdTase-like"/>
</dbReference>
<dbReference type="STRING" id="252740.A0A423WPF2"/>
<reference evidence="4 5" key="1">
    <citation type="submission" date="2015-09" db="EMBL/GenBank/DDBJ databases">
        <title>Host preference determinants of Valsa canker pathogens revealed by comparative genomics.</title>
        <authorList>
            <person name="Yin Z."/>
            <person name="Huang L."/>
        </authorList>
    </citation>
    <scope>NUCLEOTIDE SEQUENCE [LARGE SCALE GENOMIC DNA]</scope>
    <source>
        <strain evidence="4 5">YSFL</strain>
    </source>
</reference>
<dbReference type="AlphaFoldDB" id="A0A423WPF2"/>
<dbReference type="OrthoDB" id="3509362at2759"/>
<evidence type="ECO:0000256" key="2">
    <source>
        <dbReference type="ARBA" id="ARBA00023002"/>
    </source>
</evidence>
<dbReference type="Gene3D" id="3.40.50.720">
    <property type="entry name" value="NAD(P)-binding Rossmann-like Domain"/>
    <property type="match status" value="1"/>
</dbReference>
<dbReference type="InterPro" id="IPR013154">
    <property type="entry name" value="ADH-like_N"/>
</dbReference>
<dbReference type="EMBL" id="LJZO01000001">
    <property type="protein sequence ID" value="ROW05379.1"/>
    <property type="molecule type" value="Genomic_DNA"/>
</dbReference>
<evidence type="ECO:0000313" key="5">
    <source>
        <dbReference type="Proteomes" id="UP000284375"/>
    </source>
</evidence>
<evidence type="ECO:0000313" key="4">
    <source>
        <dbReference type="EMBL" id="ROW05379.1"/>
    </source>
</evidence>
<dbReference type="CDD" id="cd08249">
    <property type="entry name" value="enoyl_reductase_like"/>
    <property type="match status" value="1"/>
</dbReference>
<organism evidence="4 5">
    <name type="scientific">Cytospora chrysosperma</name>
    <name type="common">Cytospora canker fungus</name>
    <name type="synonym">Sphaeria chrysosperma</name>
    <dbReference type="NCBI Taxonomy" id="252740"/>
    <lineage>
        <taxon>Eukaryota</taxon>
        <taxon>Fungi</taxon>
        <taxon>Dikarya</taxon>
        <taxon>Ascomycota</taxon>
        <taxon>Pezizomycotina</taxon>
        <taxon>Sordariomycetes</taxon>
        <taxon>Sordariomycetidae</taxon>
        <taxon>Diaporthales</taxon>
        <taxon>Cytosporaceae</taxon>
        <taxon>Cytospora</taxon>
    </lineage>
</organism>